<dbReference type="EMBL" id="QUAK01000023">
    <property type="protein sequence ID" value="RFU87848.1"/>
    <property type="molecule type" value="Genomic_DNA"/>
</dbReference>
<dbReference type="Proteomes" id="UP000263094">
    <property type="component" value="Unassembled WGS sequence"/>
</dbReference>
<evidence type="ECO:0000313" key="3">
    <source>
        <dbReference type="EMBL" id="RFU87848.1"/>
    </source>
</evidence>
<feature type="compositionally biased region" description="Polar residues" evidence="1">
    <location>
        <begin position="33"/>
        <end position="45"/>
    </location>
</feature>
<feature type="compositionally biased region" description="Polar residues" evidence="1">
    <location>
        <begin position="1"/>
        <end position="10"/>
    </location>
</feature>
<dbReference type="OrthoDB" id="7933390at2"/>
<accession>A0A372MA74</accession>
<sequence length="453" mass="46424">MADTGQQSARQPGGGPAQDGTDWAAFAPDDSATGRTTTDPTNSSTAGPGANGAPKPGGRYDSGSSDPDGADREWAAFGREHDGADPGTLRPHGESPDSSTGGIYGDRPDSGTAWTTGGLGTQGAPAMPTSRPSEGAVGGHHSDRPDHPLTREDTGRHKPERTRFGGTRRHGWATGADGPAGAETGGHTVRPADIAAFDDGGTAVADHPAPAPRRRGGRHGSGDGLAALGAPRGFTLGAVVLGVTLAPLALILLTTGSDEDTGSRGNGTAPSAAPPGPEVTVTATVPAPPTEPTPPEQATPPPESDPPETSAPSYRRGDFTQLVNARTGLCLDIEDGELKKRTDVVSIKCSASDTQRWRVDIDRGVIQSHADPYFCLDGRGEPDRAVVIRACDAVDDDDPSGLSFTVDAAGTIRAVAVRGHVLTPRDDKEGSGVVLRKADSGQDQRWRSGKSPV</sequence>
<name>A0A372MA74_9ACTN</name>
<dbReference type="SUPFAM" id="SSF50370">
    <property type="entry name" value="Ricin B-like lectins"/>
    <property type="match status" value="1"/>
</dbReference>
<evidence type="ECO:0000256" key="1">
    <source>
        <dbReference type="SAM" id="MobiDB-lite"/>
    </source>
</evidence>
<feature type="domain" description="Ricin B lectin" evidence="2">
    <location>
        <begin position="316"/>
        <end position="449"/>
    </location>
</feature>
<dbReference type="RefSeq" id="WP_128554591.1">
    <property type="nucleotide sequence ID" value="NZ_QUAK01000023.1"/>
</dbReference>
<evidence type="ECO:0000259" key="2">
    <source>
        <dbReference type="SMART" id="SM00458"/>
    </source>
</evidence>
<dbReference type="Pfam" id="PF00652">
    <property type="entry name" value="Ricin_B_lectin"/>
    <property type="match status" value="1"/>
</dbReference>
<comment type="caution">
    <text evidence="3">The sequence shown here is derived from an EMBL/GenBank/DDBJ whole genome shotgun (WGS) entry which is preliminary data.</text>
</comment>
<feature type="compositionally biased region" description="Low complexity" evidence="1">
    <location>
        <begin position="46"/>
        <end position="57"/>
    </location>
</feature>
<feature type="compositionally biased region" description="Pro residues" evidence="1">
    <location>
        <begin position="286"/>
        <end position="304"/>
    </location>
</feature>
<evidence type="ECO:0000313" key="4">
    <source>
        <dbReference type="Proteomes" id="UP000263094"/>
    </source>
</evidence>
<organism evidence="3 4">
    <name type="scientific">Streptomyces triticagri</name>
    <dbReference type="NCBI Taxonomy" id="2293568"/>
    <lineage>
        <taxon>Bacteria</taxon>
        <taxon>Bacillati</taxon>
        <taxon>Actinomycetota</taxon>
        <taxon>Actinomycetes</taxon>
        <taxon>Kitasatosporales</taxon>
        <taxon>Streptomycetaceae</taxon>
        <taxon>Streptomyces</taxon>
    </lineage>
</organism>
<proteinExistence type="predicted"/>
<dbReference type="SMART" id="SM00458">
    <property type="entry name" value="RICIN"/>
    <property type="match status" value="1"/>
</dbReference>
<dbReference type="InterPro" id="IPR000772">
    <property type="entry name" value="Ricin_B_lectin"/>
</dbReference>
<dbReference type="AlphaFoldDB" id="A0A372MA74"/>
<feature type="compositionally biased region" description="Basic and acidic residues" evidence="1">
    <location>
        <begin position="425"/>
        <end position="446"/>
    </location>
</feature>
<gene>
    <name evidence="3" type="ORF">DY218_04485</name>
</gene>
<feature type="compositionally biased region" description="Basic and acidic residues" evidence="1">
    <location>
        <begin position="69"/>
        <end position="84"/>
    </location>
</feature>
<dbReference type="InterPro" id="IPR035992">
    <property type="entry name" value="Ricin_B-like_lectins"/>
</dbReference>
<dbReference type="Gene3D" id="2.80.10.50">
    <property type="match status" value="1"/>
</dbReference>
<feature type="region of interest" description="Disordered" evidence="1">
    <location>
        <begin position="256"/>
        <end position="315"/>
    </location>
</feature>
<feature type="compositionally biased region" description="Basic and acidic residues" evidence="1">
    <location>
        <begin position="140"/>
        <end position="163"/>
    </location>
</feature>
<keyword evidence="4" id="KW-1185">Reference proteome</keyword>
<feature type="region of interest" description="Disordered" evidence="1">
    <location>
        <begin position="1"/>
        <end position="224"/>
    </location>
</feature>
<dbReference type="PROSITE" id="PS50231">
    <property type="entry name" value="RICIN_B_LECTIN"/>
    <property type="match status" value="1"/>
</dbReference>
<reference evidence="3 4" key="1">
    <citation type="submission" date="2018-08" db="EMBL/GenBank/DDBJ databases">
        <title>Isolation, diversity and antifungal activity of Actinobacteria from wheat.</title>
        <authorList>
            <person name="Han C."/>
        </authorList>
    </citation>
    <scope>NUCLEOTIDE SEQUENCE [LARGE SCALE GENOMIC DNA]</scope>
    <source>
        <strain evidence="3 4">NEAU-YY421</strain>
    </source>
</reference>
<protein>
    <recommendedName>
        <fullName evidence="2">Ricin B lectin domain-containing protein</fullName>
    </recommendedName>
</protein>
<feature type="region of interest" description="Disordered" evidence="1">
    <location>
        <begin position="425"/>
        <end position="453"/>
    </location>
</feature>